<dbReference type="CDD" id="cd16650">
    <property type="entry name" value="SP-RING_PIAS-like"/>
    <property type="match status" value="1"/>
</dbReference>
<dbReference type="InParanoid" id="A0A2P6NQ07"/>
<dbReference type="Proteomes" id="UP000241769">
    <property type="component" value="Unassembled WGS sequence"/>
</dbReference>
<dbReference type="GO" id="GO:0008270">
    <property type="term" value="F:zinc ion binding"/>
    <property type="evidence" value="ECO:0007669"/>
    <property type="project" value="UniProtKB-KW"/>
</dbReference>
<keyword evidence="1" id="KW-0479">Metal-binding</keyword>
<evidence type="ECO:0000256" key="3">
    <source>
        <dbReference type="ARBA" id="ARBA00022833"/>
    </source>
</evidence>
<protein>
    <submittedName>
        <fullName evidence="7">E3 SUMO-protein ligase PIAS4 isoform 1</fullName>
    </submittedName>
</protein>
<dbReference type="Pfam" id="PF02891">
    <property type="entry name" value="zf-MIZ"/>
    <property type="match status" value="1"/>
</dbReference>
<dbReference type="GO" id="GO:0016874">
    <property type="term" value="F:ligase activity"/>
    <property type="evidence" value="ECO:0007669"/>
    <property type="project" value="UniProtKB-KW"/>
</dbReference>
<dbReference type="GO" id="GO:0061665">
    <property type="term" value="F:SUMO ligase activity"/>
    <property type="evidence" value="ECO:0007669"/>
    <property type="project" value="TreeGrafter"/>
</dbReference>
<comment type="caution">
    <text evidence="7">The sequence shown here is derived from an EMBL/GenBank/DDBJ whole genome shotgun (WGS) entry which is preliminary data.</text>
</comment>
<reference evidence="7 8" key="1">
    <citation type="journal article" date="2018" name="Genome Biol. Evol.">
        <title>Multiple Roots of Fruiting Body Formation in Amoebozoa.</title>
        <authorList>
            <person name="Hillmann F."/>
            <person name="Forbes G."/>
            <person name="Novohradska S."/>
            <person name="Ferling I."/>
            <person name="Riege K."/>
            <person name="Groth M."/>
            <person name="Westermann M."/>
            <person name="Marz M."/>
            <person name="Spaller T."/>
            <person name="Winckler T."/>
            <person name="Schaap P."/>
            <person name="Glockner G."/>
        </authorList>
    </citation>
    <scope>NUCLEOTIDE SEQUENCE [LARGE SCALE GENOMIC DNA]</scope>
    <source>
        <strain evidence="7 8">Jena</strain>
    </source>
</reference>
<feature type="region of interest" description="Disordered" evidence="5">
    <location>
        <begin position="109"/>
        <end position="130"/>
    </location>
</feature>
<sequence>MAVQPELNNDAFKAKVEALKKDLKSPRTFVSGCNSLIALFPNNCIPMYKRQFYDSLTIIAHRFHQSGFESHLNTTREVFRMAETYKDNFTDGYRAKILEWKAQVDAHPPGVVLPSPSSAPPARNNRNNTTSADFQTFLMRAIQSVRDSSRRGSLNWGSDSSDGSSDDDAPAAVPIWPPRYAAPKKEDDIEYPYSKFTDDSALLEPQEIRHSPVPSVHDFKFQISETQYANLKKEPSLFVGLCTYKTDTKRCAESPPGIEFRVNSSNVDLKGAGHSFGVRISQMNSFETLQLKVEKESVVDEAACLTRVRDSFSTDAEVAEISRCISVKDPLSQMRINIPTRGKKCKHIQCFDLNSFLQVNKKFPKFKCPVCSNVVPYSDLIVDGLMKKILVGIKENEEADEIEMMPDGSWRVVDPEEKSKKRKNTWENVQQVTTITSP</sequence>
<dbReference type="STRING" id="1890364.A0A2P6NQ07"/>
<dbReference type="PANTHER" id="PTHR10782">
    <property type="entry name" value="ZINC FINGER MIZ DOMAIN-CONTAINING PROTEIN"/>
    <property type="match status" value="1"/>
</dbReference>
<dbReference type="Gene3D" id="3.30.40.10">
    <property type="entry name" value="Zinc/RING finger domain, C3HC4 (zinc finger)"/>
    <property type="match status" value="1"/>
</dbReference>
<keyword evidence="3" id="KW-0862">Zinc</keyword>
<evidence type="ECO:0000256" key="2">
    <source>
        <dbReference type="ARBA" id="ARBA00022771"/>
    </source>
</evidence>
<dbReference type="EMBL" id="MDYQ01000036">
    <property type="protein sequence ID" value="PRP86037.1"/>
    <property type="molecule type" value="Genomic_DNA"/>
</dbReference>
<accession>A0A2P6NQ07</accession>
<feature type="compositionally biased region" description="Low complexity" evidence="5">
    <location>
        <begin position="114"/>
        <end position="130"/>
    </location>
</feature>
<evidence type="ECO:0000256" key="4">
    <source>
        <dbReference type="PROSITE-ProRule" id="PRU00452"/>
    </source>
</evidence>
<dbReference type="OrthoDB" id="28870at2759"/>
<dbReference type="AlphaFoldDB" id="A0A2P6NQ07"/>
<dbReference type="GO" id="GO:0000785">
    <property type="term" value="C:chromatin"/>
    <property type="evidence" value="ECO:0007669"/>
    <property type="project" value="TreeGrafter"/>
</dbReference>
<name>A0A2P6NQ07_9EUKA</name>
<evidence type="ECO:0000256" key="5">
    <source>
        <dbReference type="SAM" id="MobiDB-lite"/>
    </source>
</evidence>
<dbReference type="PROSITE" id="PS51044">
    <property type="entry name" value="ZF_SP_RING"/>
    <property type="match status" value="1"/>
</dbReference>
<evidence type="ECO:0000259" key="6">
    <source>
        <dbReference type="PROSITE" id="PS51044"/>
    </source>
</evidence>
<dbReference type="InterPro" id="IPR013083">
    <property type="entry name" value="Znf_RING/FYVE/PHD"/>
</dbReference>
<dbReference type="InterPro" id="IPR004181">
    <property type="entry name" value="Znf_MIZ"/>
</dbReference>
<evidence type="ECO:0000256" key="1">
    <source>
        <dbReference type="ARBA" id="ARBA00022723"/>
    </source>
</evidence>
<feature type="domain" description="SP-RING-type" evidence="6">
    <location>
        <begin position="314"/>
        <end position="395"/>
    </location>
</feature>
<keyword evidence="8" id="KW-1185">Reference proteome</keyword>
<feature type="region of interest" description="Disordered" evidence="5">
    <location>
        <begin position="414"/>
        <end position="438"/>
    </location>
</feature>
<dbReference type="PANTHER" id="PTHR10782:SF4">
    <property type="entry name" value="TONALLI, ISOFORM E"/>
    <property type="match status" value="1"/>
</dbReference>
<gene>
    <name evidence="7" type="ORF">PROFUN_05808</name>
</gene>
<feature type="region of interest" description="Disordered" evidence="5">
    <location>
        <begin position="149"/>
        <end position="173"/>
    </location>
</feature>
<keyword evidence="7" id="KW-0436">Ligase</keyword>
<evidence type="ECO:0000313" key="7">
    <source>
        <dbReference type="EMBL" id="PRP86037.1"/>
    </source>
</evidence>
<keyword evidence="2 4" id="KW-0863">Zinc-finger</keyword>
<evidence type="ECO:0000313" key="8">
    <source>
        <dbReference type="Proteomes" id="UP000241769"/>
    </source>
</evidence>
<feature type="compositionally biased region" description="Polar residues" evidence="5">
    <location>
        <begin position="426"/>
        <end position="438"/>
    </location>
</feature>
<organism evidence="7 8">
    <name type="scientific">Planoprotostelium fungivorum</name>
    <dbReference type="NCBI Taxonomy" id="1890364"/>
    <lineage>
        <taxon>Eukaryota</taxon>
        <taxon>Amoebozoa</taxon>
        <taxon>Evosea</taxon>
        <taxon>Variosea</taxon>
        <taxon>Cavosteliida</taxon>
        <taxon>Cavosteliaceae</taxon>
        <taxon>Planoprotostelium</taxon>
    </lineage>
</organism>
<dbReference type="GO" id="GO:0016925">
    <property type="term" value="P:protein sumoylation"/>
    <property type="evidence" value="ECO:0007669"/>
    <property type="project" value="TreeGrafter"/>
</dbReference>
<proteinExistence type="predicted"/>